<evidence type="ECO:0000313" key="2">
    <source>
        <dbReference type="RefSeq" id="XP_022256225.1"/>
    </source>
</evidence>
<name>A0ABM1TK19_LIMPO</name>
<protein>
    <submittedName>
        <fullName evidence="2">Uncharacterized protein LOC111088994</fullName>
    </submittedName>
</protein>
<sequence>MRQKHITRNWKIHYLEKAVEYRSHKLLYSSLVKWISVVESLYDERHPDLTEKVHTCQRVVTLKKSFIWWLQKLKRKQKVAYLESLVIKQQRMHHLCEVWNLWYRKTLSSLLENSDKDKANSHFKIVLKKVTLSFWKNTLKNFFDQKRKNHIAILHRHSQLLVHSMWKFKKVTTASKRKTQLCVKAYFHYHFHLQLKMLGLWKLFMWKRAQLKKVAEINIINCLRKTGR</sequence>
<keyword evidence="1" id="KW-1185">Reference proteome</keyword>
<accession>A0ABM1TK19</accession>
<gene>
    <name evidence="2" type="primary">LOC111088994</name>
</gene>
<dbReference type="Proteomes" id="UP000694941">
    <property type="component" value="Unplaced"/>
</dbReference>
<dbReference type="RefSeq" id="XP_022256225.1">
    <property type="nucleotide sequence ID" value="XM_022400517.1"/>
</dbReference>
<proteinExistence type="predicted"/>
<dbReference type="GeneID" id="111088994"/>
<organism evidence="1 2">
    <name type="scientific">Limulus polyphemus</name>
    <name type="common">Atlantic horseshoe crab</name>
    <dbReference type="NCBI Taxonomy" id="6850"/>
    <lineage>
        <taxon>Eukaryota</taxon>
        <taxon>Metazoa</taxon>
        <taxon>Ecdysozoa</taxon>
        <taxon>Arthropoda</taxon>
        <taxon>Chelicerata</taxon>
        <taxon>Merostomata</taxon>
        <taxon>Xiphosura</taxon>
        <taxon>Limulidae</taxon>
        <taxon>Limulus</taxon>
    </lineage>
</organism>
<reference evidence="2" key="1">
    <citation type="submission" date="2025-08" db="UniProtKB">
        <authorList>
            <consortium name="RefSeq"/>
        </authorList>
    </citation>
    <scope>IDENTIFICATION</scope>
    <source>
        <tissue evidence="2">Muscle</tissue>
    </source>
</reference>
<evidence type="ECO:0000313" key="1">
    <source>
        <dbReference type="Proteomes" id="UP000694941"/>
    </source>
</evidence>